<dbReference type="EC" id="4.4.1.13" evidence="2"/>
<accession>A0A2T0B5H8</accession>
<dbReference type="GO" id="GO:0030170">
    <property type="term" value="F:pyridoxal phosphate binding"/>
    <property type="evidence" value="ECO:0007669"/>
    <property type="project" value="InterPro"/>
</dbReference>
<dbReference type="CDD" id="cd00609">
    <property type="entry name" value="AAT_like"/>
    <property type="match status" value="1"/>
</dbReference>
<protein>
    <recommendedName>
        <fullName evidence="2">cysteine-S-conjugate beta-lyase</fullName>
        <ecNumber evidence="2">4.4.1.13</ecNumber>
    </recommendedName>
</protein>
<dbReference type="InterPro" id="IPR004839">
    <property type="entry name" value="Aminotransferase_I/II_large"/>
</dbReference>
<feature type="domain" description="Aminotransferase class I/classII large" evidence="6">
    <location>
        <begin position="30"/>
        <end position="383"/>
    </location>
</feature>
<dbReference type="NCBIfam" id="TIGR04350">
    <property type="entry name" value="C_S_lyase_PatB"/>
    <property type="match status" value="1"/>
</dbReference>
<evidence type="ECO:0000256" key="2">
    <source>
        <dbReference type="ARBA" id="ARBA00012224"/>
    </source>
</evidence>
<gene>
    <name evidence="7" type="primary">patB</name>
    <name evidence="7" type="ORF">CLLI_09840</name>
</gene>
<dbReference type="SUPFAM" id="SSF53383">
    <property type="entry name" value="PLP-dependent transferases"/>
    <property type="match status" value="1"/>
</dbReference>
<reference evidence="7 8" key="1">
    <citation type="submission" date="2018-03" db="EMBL/GenBank/DDBJ databases">
        <title>Genome sequence of Clostridium liquoris DSM 100320.</title>
        <authorList>
            <person name="Poehlein A."/>
            <person name="Daniel R."/>
        </authorList>
    </citation>
    <scope>NUCLEOTIDE SEQUENCE [LARGE SCALE GENOMIC DNA]</scope>
    <source>
        <strain evidence="7 8">DSM 100320</strain>
    </source>
</reference>
<dbReference type="PANTHER" id="PTHR43525:SF1">
    <property type="entry name" value="PROTEIN MALY"/>
    <property type="match status" value="1"/>
</dbReference>
<dbReference type="GO" id="GO:0047804">
    <property type="term" value="F:cysteine-S-conjugate beta-lyase activity"/>
    <property type="evidence" value="ECO:0007669"/>
    <property type="project" value="UniProtKB-EC"/>
</dbReference>
<organism evidence="7 8">
    <name type="scientific">Clostridium liquoris</name>
    <dbReference type="NCBI Taxonomy" id="1289519"/>
    <lineage>
        <taxon>Bacteria</taxon>
        <taxon>Bacillati</taxon>
        <taxon>Bacillota</taxon>
        <taxon>Clostridia</taxon>
        <taxon>Eubacteriales</taxon>
        <taxon>Clostridiaceae</taxon>
        <taxon>Clostridium</taxon>
    </lineage>
</organism>
<keyword evidence="8" id="KW-1185">Reference proteome</keyword>
<dbReference type="InterPro" id="IPR015424">
    <property type="entry name" value="PyrdxlP-dep_Trfase"/>
</dbReference>
<dbReference type="Gene3D" id="3.90.1150.10">
    <property type="entry name" value="Aspartate Aminotransferase, domain 1"/>
    <property type="match status" value="1"/>
</dbReference>
<dbReference type="Gene3D" id="3.40.640.10">
    <property type="entry name" value="Type I PLP-dependent aspartate aminotransferase-like (Major domain)"/>
    <property type="match status" value="1"/>
</dbReference>
<dbReference type="EMBL" id="PVXO01000030">
    <property type="protein sequence ID" value="PRR79139.1"/>
    <property type="molecule type" value="Genomic_DNA"/>
</dbReference>
<comment type="cofactor">
    <cofactor evidence="1">
        <name>pyridoxal 5'-phosphate</name>
        <dbReference type="ChEBI" id="CHEBI:597326"/>
    </cofactor>
</comment>
<evidence type="ECO:0000256" key="1">
    <source>
        <dbReference type="ARBA" id="ARBA00001933"/>
    </source>
</evidence>
<dbReference type="Pfam" id="PF00155">
    <property type="entry name" value="Aminotran_1_2"/>
    <property type="match status" value="1"/>
</dbReference>
<evidence type="ECO:0000256" key="5">
    <source>
        <dbReference type="ARBA" id="ARBA00037974"/>
    </source>
</evidence>
<dbReference type="InterPro" id="IPR015421">
    <property type="entry name" value="PyrdxlP-dep_Trfase_major"/>
</dbReference>
<dbReference type="InterPro" id="IPR015422">
    <property type="entry name" value="PyrdxlP-dep_Trfase_small"/>
</dbReference>
<comment type="caution">
    <text evidence="7">The sequence shown here is derived from an EMBL/GenBank/DDBJ whole genome shotgun (WGS) entry which is preliminary data.</text>
</comment>
<dbReference type="InterPro" id="IPR051798">
    <property type="entry name" value="Class-II_PLP-Dep_Aminotrans"/>
</dbReference>
<name>A0A2T0B5H8_9CLOT</name>
<evidence type="ECO:0000313" key="7">
    <source>
        <dbReference type="EMBL" id="PRR79139.1"/>
    </source>
</evidence>
<dbReference type="InterPro" id="IPR027619">
    <property type="entry name" value="C-S_lyase_PatB-like"/>
</dbReference>
<dbReference type="RefSeq" id="WP_106063130.1">
    <property type="nucleotide sequence ID" value="NZ_PVXO01000030.1"/>
</dbReference>
<dbReference type="AlphaFoldDB" id="A0A2T0B5H8"/>
<dbReference type="Proteomes" id="UP000239706">
    <property type="component" value="Unassembled WGS sequence"/>
</dbReference>
<keyword evidence="4 7" id="KW-0456">Lyase</keyword>
<evidence type="ECO:0000259" key="6">
    <source>
        <dbReference type="Pfam" id="PF00155"/>
    </source>
</evidence>
<evidence type="ECO:0000256" key="3">
    <source>
        <dbReference type="ARBA" id="ARBA00022898"/>
    </source>
</evidence>
<comment type="similarity">
    <text evidence="5">Belongs to the class-II pyridoxal-phosphate-dependent aminotransferase family. MalY/PatB cystathionine beta-lyase subfamily.</text>
</comment>
<evidence type="ECO:0000313" key="8">
    <source>
        <dbReference type="Proteomes" id="UP000239706"/>
    </source>
</evidence>
<sequence length="394" mass="45605">MKYDFNEVIDRHNTNSVKWDFNKEKFGEEDVIPMWIADMDFKAPEAIIEAIKKRADHGVFGYTAPDENYYKSIINWMDKHHNFKVEKQWICPAPAVVPALYWIVQSYTEKGDKIIIQPPVYHRFKGAIEDNQRIVVENPLKLVDGKYYMDFEDLEKKIDSKVKLLFLCSPHNPVGRVWTKEELTRLGEICLKHNIIVVSDEIHSDLVFEGYKHIAFPNISEDCANNSIICTAPTKTFNIAGLQVCNIIIPNEVLRDKFLNALKINAMGDLNTFGIVALEAAYNEGENWYREMLNYIQCNFNFLENYLRKYLPEIKVIKAEATYLAWVDFTALGMKNEELRDFLLKKAKVAFNDGYIFGKAGNGFQRVNLACSRYTLQEGLRRITKALNGLEKNI</sequence>
<keyword evidence="3" id="KW-0663">Pyridoxal phosphate</keyword>
<dbReference type="OrthoDB" id="9802872at2"/>
<proteinExistence type="inferred from homology"/>
<evidence type="ECO:0000256" key="4">
    <source>
        <dbReference type="ARBA" id="ARBA00023239"/>
    </source>
</evidence>
<dbReference type="PANTHER" id="PTHR43525">
    <property type="entry name" value="PROTEIN MALY"/>
    <property type="match status" value="1"/>
</dbReference>